<dbReference type="InterPro" id="IPR005064">
    <property type="entry name" value="BUG"/>
</dbReference>
<dbReference type="PANTHER" id="PTHR42928">
    <property type="entry name" value="TRICARBOXYLATE-BINDING PROTEIN"/>
    <property type="match status" value="1"/>
</dbReference>
<evidence type="ECO:0000256" key="2">
    <source>
        <dbReference type="SAM" id="SignalP"/>
    </source>
</evidence>
<name>A0A849L3L4_9RHOB</name>
<protein>
    <recommendedName>
        <fullName evidence="5">Tripartite-type tricarboxylate transporter receptor subunit TctC</fullName>
    </recommendedName>
</protein>
<comment type="caution">
    <text evidence="3">The sequence shown here is derived from an EMBL/GenBank/DDBJ whole genome shotgun (WGS) entry which is preliminary data.</text>
</comment>
<dbReference type="AlphaFoldDB" id="A0A849L3L4"/>
<proteinExistence type="inferred from homology"/>
<dbReference type="InterPro" id="IPR042100">
    <property type="entry name" value="Bug_dom1"/>
</dbReference>
<dbReference type="Pfam" id="PF03401">
    <property type="entry name" value="TctC"/>
    <property type="match status" value="1"/>
</dbReference>
<dbReference type="EMBL" id="JABFBC010000001">
    <property type="protein sequence ID" value="NNU80792.1"/>
    <property type="molecule type" value="Genomic_DNA"/>
</dbReference>
<keyword evidence="2" id="KW-0732">Signal</keyword>
<evidence type="ECO:0000313" key="4">
    <source>
        <dbReference type="Proteomes" id="UP000572377"/>
    </source>
</evidence>
<keyword evidence="4" id="KW-1185">Reference proteome</keyword>
<evidence type="ECO:0000256" key="1">
    <source>
        <dbReference type="ARBA" id="ARBA00006987"/>
    </source>
</evidence>
<evidence type="ECO:0000313" key="3">
    <source>
        <dbReference type="EMBL" id="NNU80792.1"/>
    </source>
</evidence>
<evidence type="ECO:0008006" key="5">
    <source>
        <dbReference type="Google" id="ProtNLM"/>
    </source>
</evidence>
<dbReference type="Proteomes" id="UP000572377">
    <property type="component" value="Unassembled WGS sequence"/>
</dbReference>
<feature type="chain" id="PRO_5032987295" description="Tripartite-type tricarboxylate transporter receptor subunit TctC" evidence="2">
    <location>
        <begin position="18"/>
        <end position="352"/>
    </location>
</feature>
<dbReference type="Gene3D" id="3.40.190.150">
    <property type="entry name" value="Bordetella uptake gene, domain 1"/>
    <property type="match status" value="1"/>
</dbReference>
<dbReference type="PANTHER" id="PTHR42928:SF5">
    <property type="entry name" value="BLR1237 PROTEIN"/>
    <property type="match status" value="1"/>
</dbReference>
<organism evidence="3 4">
    <name type="scientific">Halovulum dunhuangense</name>
    <dbReference type="NCBI Taxonomy" id="1505036"/>
    <lineage>
        <taxon>Bacteria</taxon>
        <taxon>Pseudomonadati</taxon>
        <taxon>Pseudomonadota</taxon>
        <taxon>Alphaproteobacteria</taxon>
        <taxon>Rhodobacterales</taxon>
        <taxon>Paracoccaceae</taxon>
        <taxon>Halovulum</taxon>
    </lineage>
</organism>
<dbReference type="RefSeq" id="WP_171324897.1">
    <property type="nucleotide sequence ID" value="NZ_JABFBC010000001.1"/>
</dbReference>
<gene>
    <name evidence="3" type="ORF">HMH01_10115</name>
</gene>
<feature type="signal peptide" evidence="2">
    <location>
        <begin position="1"/>
        <end position="17"/>
    </location>
</feature>
<dbReference type="Gene3D" id="3.40.190.10">
    <property type="entry name" value="Periplasmic binding protein-like II"/>
    <property type="match status" value="1"/>
</dbReference>
<reference evidence="3 4" key="1">
    <citation type="submission" date="2020-05" db="EMBL/GenBank/DDBJ databases">
        <title>Gimesia benthica sp. nov., a novel planctomycete isolated from a deep-sea water sample of the Northwest Indian Ocean.</title>
        <authorList>
            <person name="Wang J."/>
            <person name="Ruan C."/>
            <person name="Song L."/>
            <person name="Zhu Y."/>
            <person name="Li A."/>
            <person name="Zheng X."/>
            <person name="Wang L."/>
            <person name="Lu Z."/>
            <person name="Huang Y."/>
            <person name="Du W."/>
            <person name="Zhou Y."/>
            <person name="Huang L."/>
            <person name="Dai X."/>
        </authorList>
    </citation>
    <scope>NUCLEOTIDE SEQUENCE [LARGE SCALE GENOMIC DNA]</scope>
    <source>
        <strain evidence="3 4">YYQ-30</strain>
    </source>
</reference>
<accession>A0A849L3L4</accession>
<comment type="similarity">
    <text evidence="1">Belongs to the UPF0065 (bug) family.</text>
</comment>
<sequence>MPIGTPFRLTAMATAFAASVTLGAAPAEAQSIEEKYAGETLTILIGHPPGGSYDLYAQLAAAFLGEHVPGNPNVIVQHMPGGGGRQASAHFINNTEPDGMTVAILPDTLPHIQLLEPERAQWDSSKFRYIGRFANANAAFLVRKDAPATTIEQMRETEIIVGCTGRGARSGQQPTAMRNLAGLKFRVICGYQGSAATELATQRGEVDMVTENWAAVAAKPEQVESGEMIVVLQAGLERDPDLPDVPLLFEVVDDPKAKEVLRFISAGAPIGRSMMIHPDTDEETIAALREAFDAMASDPDFLAEAERRQAIIDPMGGAEVEAIMAELMKTPAEIIEAAQVAMDASAAEEVAQ</sequence>
<dbReference type="SUPFAM" id="SSF53850">
    <property type="entry name" value="Periplasmic binding protein-like II"/>
    <property type="match status" value="1"/>
</dbReference>